<feature type="active site" description="Charge relay system" evidence="5">
    <location>
        <position position="590"/>
    </location>
</feature>
<dbReference type="RefSeq" id="WP_306273332.1">
    <property type="nucleotide sequence ID" value="NZ_CP130472.1"/>
</dbReference>
<gene>
    <name evidence="9" type="ORF">Q3V37_09240</name>
</gene>
<keyword evidence="2 5" id="KW-0645">Protease</keyword>
<feature type="transmembrane region" description="Helical" evidence="7">
    <location>
        <begin position="253"/>
        <end position="276"/>
    </location>
</feature>
<feature type="compositionally biased region" description="Basic and acidic residues" evidence="6">
    <location>
        <begin position="164"/>
        <end position="202"/>
    </location>
</feature>
<sequence length="877" mass="89498">MQVGSASPAGQPPPYQPWAAPRPSPWPVVAAVLAGCWTVAVTVGTQAGGWVTDQVLLAFGLDRVGWLWPVLGLATVVLVGTPALLLTVLPRSAAVRATGWVWLVAALASGVFTVLRVVPPVHHEAYLAGLAGSALLGAFAVRWSARRRAYPRVSNPIAGAAPHGESDATRPEVADAAPHGDSHTARPEVADAAPHGDSHTARPEVGGVAEPVGRRRESRRPGPVPLLAVAAGLALLLPWVWLGALGGLLETVLAVLAAAAVGVLAATLFDAAFWSTFAVGRPPRPTRLVLVGGLVAGVALLLLAAGVGQSGAQLPALLTLPPAGFALAALWAATWRPTADPADATHAGRAATGWLVGLAVLGPLAFTDPEEISLLLVGTRDVPYWVAVAAGAGLAVAVLVAIGYAVLLARPKARTPSRRVAAVAAVVLLVTAVVVDVGPGQPGLHGERLLVVLREQADLSDLPAATPGRAGRDARAVEVYRRLVATAERTQADLRRDVNRLRLDPVSYYLVNAVEVDGGPFVRAWLARRPEVARVLVSQQLRPLPAPAGQTRGTAPAPTGPEWNIRQIGADKVWSQLEVTGSGIVVGSSDSGVDGGHPALRAGFRGGDDSWYDPWNGTRTPTDKGGHGTHTTGSAVGRAGIGVAPDAQWVGCVNLDRNLGSPGHYLDCLQFMLAPFPAGGDPFTDGRPERAPQVLTNSWGCPPIEGCDPAALLPAATALDAAGIFVVAAAGNTGPWCASIDDPPAPYASVLTVGAVDAQGRVAEFSSRGPVPGGDGKPDVVAPGVGVVSAMPGGGYAALDGTSMATPQVAGVVALMWSANPALVGDLPRTRQILRDTATPVTATYRSGNPADACGGAANVTGAGQVDAFAAVRAAQP</sequence>
<feature type="transmembrane region" description="Helical" evidence="7">
    <location>
        <begin position="314"/>
        <end position="335"/>
    </location>
</feature>
<feature type="transmembrane region" description="Helical" evidence="7">
    <location>
        <begin position="347"/>
        <end position="366"/>
    </location>
</feature>
<dbReference type="Pfam" id="PF00082">
    <property type="entry name" value="Peptidase_S8"/>
    <property type="match status" value="1"/>
</dbReference>
<protein>
    <submittedName>
        <fullName evidence="9">S8 family serine peptidase</fullName>
    </submittedName>
</protein>
<feature type="transmembrane region" description="Helical" evidence="7">
    <location>
        <begin position="420"/>
        <end position="438"/>
    </location>
</feature>
<feature type="domain" description="Peptidase S8/S53" evidence="8">
    <location>
        <begin position="581"/>
        <end position="840"/>
    </location>
</feature>
<dbReference type="KEGG" id="mprn:Q3V37_09240"/>
<evidence type="ECO:0000256" key="4">
    <source>
        <dbReference type="ARBA" id="ARBA00022825"/>
    </source>
</evidence>
<name>A0AAJ6HUD9_9ACTN</name>
<evidence type="ECO:0000313" key="10">
    <source>
        <dbReference type="Proteomes" id="UP001235874"/>
    </source>
</evidence>
<feature type="region of interest" description="Disordered" evidence="6">
    <location>
        <begin position="156"/>
        <end position="220"/>
    </location>
</feature>
<dbReference type="AlphaFoldDB" id="A0AAJ6HUD9"/>
<dbReference type="PRINTS" id="PR00723">
    <property type="entry name" value="SUBTILISIN"/>
</dbReference>
<accession>A0AAJ6HUD9</accession>
<evidence type="ECO:0000256" key="7">
    <source>
        <dbReference type="SAM" id="Phobius"/>
    </source>
</evidence>
<feature type="transmembrane region" description="Helical" evidence="7">
    <location>
        <begin position="224"/>
        <end position="241"/>
    </location>
</feature>
<dbReference type="InterPro" id="IPR036852">
    <property type="entry name" value="Peptidase_S8/S53_dom_sf"/>
</dbReference>
<organism evidence="9 10">
    <name type="scientific">Micromonospora profundi</name>
    <dbReference type="NCBI Taxonomy" id="1420889"/>
    <lineage>
        <taxon>Bacteria</taxon>
        <taxon>Bacillati</taxon>
        <taxon>Actinomycetota</taxon>
        <taxon>Actinomycetes</taxon>
        <taxon>Micromonosporales</taxon>
        <taxon>Micromonosporaceae</taxon>
        <taxon>Micromonospora</taxon>
    </lineage>
</organism>
<dbReference type="PANTHER" id="PTHR43399">
    <property type="entry name" value="SUBTILISIN-RELATED"/>
    <property type="match status" value="1"/>
</dbReference>
<feature type="transmembrane region" description="Helical" evidence="7">
    <location>
        <begin position="100"/>
        <end position="119"/>
    </location>
</feature>
<keyword evidence="7" id="KW-0472">Membrane</keyword>
<dbReference type="PROSITE" id="PS00138">
    <property type="entry name" value="SUBTILASE_SER"/>
    <property type="match status" value="1"/>
</dbReference>
<evidence type="ECO:0000256" key="5">
    <source>
        <dbReference type="PROSITE-ProRule" id="PRU01240"/>
    </source>
</evidence>
<evidence type="ECO:0000313" key="9">
    <source>
        <dbReference type="EMBL" id="WLS47390.1"/>
    </source>
</evidence>
<evidence type="ECO:0000256" key="2">
    <source>
        <dbReference type="ARBA" id="ARBA00022670"/>
    </source>
</evidence>
<feature type="transmembrane region" description="Helical" evidence="7">
    <location>
        <begin position="288"/>
        <end position="308"/>
    </location>
</feature>
<keyword evidence="4 5" id="KW-0720">Serine protease</keyword>
<comment type="similarity">
    <text evidence="1 5">Belongs to the peptidase S8 family.</text>
</comment>
<keyword evidence="3 5" id="KW-0378">Hydrolase</keyword>
<evidence type="ECO:0000256" key="1">
    <source>
        <dbReference type="ARBA" id="ARBA00011073"/>
    </source>
</evidence>
<feature type="active site" description="Charge relay system" evidence="5">
    <location>
        <position position="803"/>
    </location>
</feature>
<dbReference type="PROSITE" id="PS51892">
    <property type="entry name" value="SUBTILASE"/>
    <property type="match status" value="1"/>
</dbReference>
<feature type="transmembrane region" description="Helical" evidence="7">
    <location>
        <begin position="66"/>
        <end position="88"/>
    </location>
</feature>
<reference evidence="9 10" key="1">
    <citation type="submission" date="2023-07" db="EMBL/GenBank/DDBJ databases">
        <title>Micromonospora profundi TRM 95458 converts glycerol to a new osmotic compound.</title>
        <authorList>
            <person name="Lu D."/>
        </authorList>
    </citation>
    <scope>NUCLEOTIDE SEQUENCE [LARGE SCALE GENOMIC DNA]</scope>
    <source>
        <strain evidence="9 10">TRM95458</strain>
    </source>
</reference>
<evidence type="ECO:0000259" key="8">
    <source>
        <dbReference type="Pfam" id="PF00082"/>
    </source>
</evidence>
<dbReference type="InterPro" id="IPR051048">
    <property type="entry name" value="Peptidase_S8/S53_subtilisin"/>
</dbReference>
<dbReference type="GO" id="GO:0004252">
    <property type="term" value="F:serine-type endopeptidase activity"/>
    <property type="evidence" value="ECO:0007669"/>
    <property type="project" value="UniProtKB-UniRule"/>
</dbReference>
<dbReference type="Proteomes" id="UP001235874">
    <property type="component" value="Chromosome"/>
</dbReference>
<evidence type="ECO:0000256" key="3">
    <source>
        <dbReference type="ARBA" id="ARBA00022801"/>
    </source>
</evidence>
<keyword evidence="10" id="KW-1185">Reference proteome</keyword>
<feature type="active site" description="Charge relay system" evidence="5">
    <location>
        <position position="627"/>
    </location>
</feature>
<dbReference type="SUPFAM" id="SSF52743">
    <property type="entry name" value="Subtilisin-like"/>
    <property type="match status" value="1"/>
</dbReference>
<dbReference type="InterPro" id="IPR023828">
    <property type="entry name" value="Peptidase_S8_Ser-AS"/>
</dbReference>
<dbReference type="InterPro" id="IPR015500">
    <property type="entry name" value="Peptidase_S8_subtilisin-rel"/>
</dbReference>
<dbReference type="GO" id="GO:0006508">
    <property type="term" value="P:proteolysis"/>
    <property type="evidence" value="ECO:0007669"/>
    <property type="project" value="UniProtKB-KW"/>
</dbReference>
<dbReference type="Gene3D" id="3.40.50.200">
    <property type="entry name" value="Peptidase S8/S53 domain"/>
    <property type="match status" value="1"/>
</dbReference>
<keyword evidence="7" id="KW-1133">Transmembrane helix</keyword>
<proteinExistence type="inferred from homology"/>
<feature type="transmembrane region" description="Helical" evidence="7">
    <location>
        <begin position="125"/>
        <end position="145"/>
    </location>
</feature>
<feature type="transmembrane region" description="Helical" evidence="7">
    <location>
        <begin position="386"/>
        <end position="408"/>
    </location>
</feature>
<dbReference type="PANTHER" id="PTHR43399:SF4">
    <property type="entry name" value="CELL WALL-ASSOCIATED PROTEASE"/>
    <property type="match status" value="1"/>
</dbReference>
<dbReference type="EMBL" id="CP130472">
    <property type="protein sequence ID" value="WLS47390.1"/>
    <property type="molecule type" value="Genomic_DNA"/>
</dbReference>
<evidence type="ECO:0000256" key="6">
    <source>
        <dbReference type="SAM" id="MobiDB-lite"/>
    </source>
</evidence>
<keyword evidence="7" id="KW-0812">Transmembrane</keyword>
<dbReference type="InterPro" id="IPR000209">
    <property type="entry name" value="Peptidase_S8/S53_dom"/>
</dbReference>